<dbReference type="CDD" id="cd00464">
    <property type="entry name" value="SK"/>
    <property type="match status" value="1"/>
</dbReference>
<keyword evidence="7 11" id="KW-0418">Kinase</keyword>
<accession>A0A1M4WG72</accession>
<dbReference type="SUPFAM" id="SSF52540">
    <property type="entry name" value="P-loop containing nucleoside triphosphate hydrolases"/>
    <property type="match status" value="1"/>
</dbReference>
<feature type="binding site" evidence="11">
    <location>
        <begin position="12"/>
        <end position="17"/>
    </location>
    <ligand>
        <name>ATP</name>
        <dbReference type="ChEBI" id="CHEBI:30616"/>
    </ligand>
</feature>
<evidence type="ECO:0000256" key="1">
    <source>
        <dbReference type="ARBA" id="ARBA00004842"/>
    </source>
</evidence>
<comment type="subcellular location">
    <subcellularLocation>
        <location evidence="11">Cytoplasm</location>
    </subcellularLocation>
</comment>
<feature type="binding site" evidence="11">
    <location>
        <position position="140"/>
    </location>
    <ligand>
        <name>substrate</name>
    </ligand>
</feature>
<feature type="binding site" evidence="11">
    <location>
        <position position="34"/>
    </location>
    <ligand>
        <name>substrate</name>
    </ligand>
</feature>
<protein>
    <recommendedName>
        <fullName evidence="3 11">Shikimate kinase</fullName>
        <shortName evidence="11">SK</shortName>
        <ecNumber evidence="3 11">2.7.1.71</ecNumber>
    </recommendedName>
</protein>
<dbReference type="EMBL" id="FQUG01000004">
    <property type="protein sequence ID" value="SHE80185.1"/>
    <property type="molecule type" value="Genomic_DNA"/>
</dbReference>
<keyword evidence="11" id="KW-0963">Cytoplasm</keyword>
<evidence type="ECO:0000313" key="13">
    <source>
        <dbReference type="Proteomes" id="UP000184404"/>
    </source>
</evidence>
<keyword evidence="8 11" id="KW-0067">ATP-binding</keyword>
<dbReference type="Gene3D" id="3.40.50.300">
    <property type="entry name" value="P-loop containing nucleotide triphosphate hydrolases"/>
    <property type="match status" value="1"/>
</dbReference>
<dbReference type="STRING" id="1123243.SAMN02745190_01221"/>
<dbReference type="InterPro" id="IPR027417">
    <property type="entry name" value="P-loop_NTPase"/>
</dbReference>
<dbReference type="Pfam" id="PF01202">
    <property type="entry name" value="SKI"/>
    <property type="match status" value="1"/>
</dbReference>
<dbReference type="EC" id="2.7.1.71" evidence="3 11"/>
<keyword evidence="6 11" id="KW-0547">Nucleotide-binding</keyword>
<evidence type="ECO:0000256" key="6">
    <source>
        <dbReference type="ARBA" id="ARBA00022741"/>
    </source>
</evidence>
<feature type="binding site" evidence="11">
    <location>
        <position position="156"/>
    </location>
    <ligand>
        <name>ATP</name>
        <dbReference type="ChEBI" id="CHEBI:30616"/>
    </ligand>
</feature>
<evidence type="ECO:0000256" key="5">
    <source>
        <dbReference type="ARBA" id="ARBA00022679"/>
    </source>
</evidence>
<dbReference type="InterPro" id="IPR031322">
    <property type="entry name" value="Shikimate/glucono_kinase"/>
</dbReference>
<dbReference type="UniPathway" id="UPA00053">
    <property type="reaction ID" value="UER00088"/>
</dbReference>
<comment type="cofactor">
    <cofactor evidence="11">
        <name>Mg(2+)</name>
        <dbReference type="ChEBI" id="CHEBI:18420"/>
    </cofactor>
    <text evidence="11">Binds 1 Mg(2+) ion per subunit.</text>
</comment>
<dbReference type="GO" id="GO:0005829">
    <property type="term" value="C:cytosol"/>
    <property type="evidence" value="ECO:0007669"/>
    <property type="project" value="TreeGrafter"/>
</dbReference>
<dbReference type="GO" id="GO:0009423">
    <property type="term" value="P:chorismate biosynthetic process"/>
    <property type="evidence" value="ECO:0007669"/>
    <property type="project" value="UniProtKB-UniRule"/>
</dbReference>
<comment type="catalytic activity">
    <reaction evidence="10 11">
        <text>shikimate + ATP = 3-phosphoshikimate + ADP + H(+)</text>
        <dbReference type="Rhea" id="RHEA:13121"/>
        <dbReference type="ChEBI" id="CHEBI:15378"/>
        <dbReference type="ChEBI" id="CHEBI:30616"/>
        <dbReference type="ChEBI" id="CHEBI:36208"/>
        <dbReference type="ChEBI" id="CHEBI:145989"/>
        <dbReference type="ChEBI" id="CHEBI:456216"/>
        <dbReference type="EC" id="2.7.1.71"/>
    </reaction>
</comment>
<keyword evidence="11" id="KW-0460">Magnesium</keyword>
<dbReference type="InterPro" id="IPR023000">
    <property type="entry name" value="Shikimate_kinase_CS"/>
</dbReference>
<dbReference type="Proteomes" id="UP000184404">
    <property type="component" value="Unassembled WGS sequence"/>
</dbReference>
<feature type="binding site" evidence="11">
    <location>
        <position position="16"/>
    </location>
    <ligand>
        <name>Mg(2+)</name>
        <dbReference type="ChEBI" id="CHEBI:18420"/>
    </ligand>
</feature>
<dbReference type="PROSITE" id="PS01128">
    <property type="entry name" value="SHIKIMATE_KINASE"/>
    <property type="match status" value="1"/>
</dbReference>
<keyword evidence="4 11" id="KW-0028">Amino-acid biosynthesis</keyword>
<dbReference type="PANTHER" id="PTHR21087:SF16">
    <property type="entry name" value="SHIKIMATE KINASE 1, CHLOROPLASTIC"/>
    <property type="match status" value="1"/>
</dbReference>
<comment type="similarity">
    <text evidence="2 11">Belongs to the shikimate kinase family.</text>
</comment>
<dbReference type="RefSeq" id="WP_072935291.1">
    <property type="nucleotide sequence ID" value="NZ_FQUG01000004.1"/>
</dbReference>
<sequence>MKKNIVLIGFMGTGKSSTGRVLANRMGFSFVDMDQYIEAKEGRKIPEIFASDGEAYFRRAEREAVEELSGRRHVVIATGGGTVKSEENRKILHENGIIICLTADVETILERTRRPGVRPVLDGKDEGDRRAAICALLEERREMYSHADYFVDTSEQSPLQIADEIVHYVKREGCCHA</sequence>
<dbReference type="AlphaFoldDB" id="A0A1M4WG72"/>
<dbReference type="GO" id="GO:0000287">
    <property type="term" value="F:magnesium ion binding"/>
    <property type="evidence" value="ECO:0007669"/>
    <property type="project" value="UniProtKB-UniRule"/>
</dbReference>
<reference evidence="12 13" key="1">
    <citation type="submission" date="2016-11" db="EMBL/GenBank/DDBJ databases">
        <authorList>
            <person name="Jaros S."/>
            <person name="Januszkiewicz K."/>
            <person name="Wedrychowicz H."/>
        </authorList>
    </citation>
    <scope>NUCLEOTIDE SEQUENCE [LARGE SCALE GENOMIC DNA]</scope>
    <source>
        <strain evidence="12 13">DSM 10502</strain>
    </source>
</reference>
<feature type="binding site" evidence="11">
    <location>
        <position position="80"/>
    </location>
    <ligand>
        <name>substrate</name>
    </ligand>
</feature>
<dbReference type="GO" id="GO:0008652">
    <property type="term" value="P:amino acid biosynthetic process"/>
    <property type="evidence" value="ECO:0007669"/>
    <property type="project" value="UniProtKB-KW"/>
</dbReference>
<name>A0A1M4WG72_9FIRM</name>
<evidence type="ECO:0000313" key="12">
    <source>
        <dbReference type="EMBL" id="SHE80185.1"/>
    </source>
</evidence>
<evidence type="ECO:0000256" key="9">
    <source>
        <dbReference type="ARBA" id="ARBA00023141"/>
    </source>
</evidence>
<keyword evidence="13" id="KW-1185">Reference proteome</keyword>
<organism evidence="12 13">
    <name type="scientific">Schwartzia succinivorans DSM 10502</name>
    <dbReference type="NCBI Taxonomy" id="1123243"/>
    <lineage>
        <taxon>Bacteria</taxon>
        <taxon>Bacillati</taxon>
        <taxon>Bacillota</taxon>
        <taxon>Negativicutes</taxon>
        <taxon>Selenomonadales</taxon>
        <taxon>Selenomonadaceae</taxon>
        <taxon>Schwartzia</taxon>
    </lineage>
</organism>
<evidence type="ECO:0000256" key="8">
    <source>
        <dbReference type="ARBA" id="ARBA00022840"/>
    </source>
</evidence>
<dbReference type="PANTHER" id="PTHR21087">
    <property type="entry name" value="SHIKIMATE KINASE"/>
    <property type="match status" value="1"/>
</dbReference>
<feature type="binding site" evidence="11">
    <location>
        <position position="118"/>
    </location>
    <ligand>
        <name>ATP</name>
        <dbReference type="ChEBI" id="CHEBI:30616"/>
    </ligand>
</feature>
<dbReference type="GO" id="GO:0009073">
    <property type="term" value="P:aromatic amino acid family biosynthetic process"/>
    <property type="evidence" value="ECO:0007669"/>
    <property type="project" value="UniProtKB-KW"/>
</dbReference>
<evidence type="ECO:0000256" key="4">
    <source>
        <dbReference type="ARBA" id="ARBA00022605"/>
    </source>
</evidence>
<evidence type="ECO:0000256" key="11">
    <source>
        <dbReference type="HAMAP-Rule" id="MF_00109"/>
    </source>
</evidence>
<feature type="binding site" evidence="11">
    <location>
        <position position="58"/>
    </location>
    <ligand>
        <name>substrate</name>
    </ligand>
</feature>
<comment type="subunit">
    <text evidence="11">Monomer.</text>
</comment>
<evidence type="ECO:0000256" key="10">
    <source>
        <dbReference type="ARBA" id="ARBA00048567"/>
    </source>
</evidence>
<dbReference type="InterPro" id="IPR000623">
    <property type="entry name" value="Shikimate_kinase/TSH1"/>
</dbReference>
<gene>
    <name evidence="11" type="primary">aroK</name>
    <name evidence="12" type="ORF">SAMN02745190_01221</name>
</gene>
<comment type="function">
    <text evidence="11">Catalyzes the specific phosphorylation of the 3-hydroxyl group of shikimic acid using ATP as a cosubstrate.</text>
</comment>
<keyword evidence="11" id="KW-0479">Metal-binding</keyword>
<evidence type="ECO:0000256" key="2">
    <source>
        <dbReference type="ARBA" id="ARBA00006997"/>
    </source>
</evidence>
<dbReference type="GO" id="GO:0005524">
    <property type="term" value="F:ATP binding"/>
    <property type="evidence" value="ECO:0007669"/>
    <property type="project" value="UniProtKB-UniRule"/>
</dbReference>
<proteinExistence type="inferred from homology"/>
<keyword evidence="9 11" id="KW-0057">Aromatic amino acid biosynthesis</keyword>
<keyword evidence="5 11" id="KW-0808">Transferase</keyword>
<dbReference type="HAMAP" id="MF_00109">
    <property type="entry name" value="Shikimate_kinase"/>
    <property type="match status" value="1"/>
</dbReference>
<evidence type="ECO:0000256" key="3">
    <source>
        <dbReference type="ARBA" id="ARBA00012154"/>
    </source>
</evidence>
<evidence type="ECO:0000256" key="7">
    <source>
        <dbReference type="ARBA" id="ARBA00022777"/>
    </source>
</evidence>
<dbReference type="GO" id="GO:0004765">
    <property type="term" value="F:shikimate kinase activity"/>
    <property type="evidence" value="ECO:0007669"/>
    <property type="project" value="UniProtKB-UniRule"/>
</dbReference>
<dbReference type="PRINTS" id="PR01100">
    <property type="entry name" value="SHIKIMTKNASE"/>
</dbReference>
<comment type="pathway">
    <text evidence="1 11">Metabolic intermediate biosynthesis; chorismate biosynthesis; chorismate from D-erythrose 4-phosphate and phosphoenolpyruvate: step 5/7.</text>
</comment>
<dbReference type="OrthoDB" id="9800332at2"/>